<dbReference type="InParanoid" id="B8C8C1"/>
<dbReference type="Pfam" id="PF02141">
    <property type="entry name" value="DENN"/>
    <property type="match status" value="1"/>
</dbReference>
<dbReference type="Gene3D" id="3.40.50.11500">
    <property type="match status" value="1"/>
</dbReference>
<dbReference type="PANTHER" id="PTHR12296">
    <property type="entry name" value="DENN DOMAIN-CONTAINING PROTEIN 4"/>
    <property type="match status" value="1"/>
</dbReference>
<dbReference type="eggNOG" id="KOG2127">
    <property type="taxonomic scope" value="Eukaryota"/>
</dbReference>
<evidence type="ECO:0000313" key="3">
    <source>
        <dbReference type="EMBL" id="EED90263.1"/>
    </source>
</evidence>
<dbReference type="PANTHER" id="PTHR12296:SF21">
    <property type="entry name" value="DENN DOMAIN-CONTAINING PROTEIN 3"/>
    <property type="match status" value="1"/>
</dbReference>
<dbReference type="Pfam" id="PF03456">
    <property type="entry name" value="uDENN"/>
    <property type="match status" value="1"/>
</dbReference>
<dbReference type="InterPro" id="IPR051696">
    <property type="entry name" value="DENN_Domain_GEFs"/>
</dbReference>
<dbReference type="PROSITE" id="PS50211">
    <property type="entry name" value="DENN"/>
    <property type="match status" value="1"/>
</dbReference>
<dbReference type="PaxDb" id="35128-Thaps8075"/>
<evidence type="ECO:0000256" key="1">
    <source>
        <dbReference type="SAM" id="MobiDB-lite"/>
    </source>
</evidence>
<dbReference type="RefSeq" id="XP_002292288.1">
    <property type="nucleotide sequence ID" value="XM_002292252.1"/>
</dbReference>
<dbReference type="SMART" id="SM00800">
    <property type="entry name" value="uDENN"/>
    <property type="match status" value="1"/>
</dbReference>
<reference evidence="3 4" key="2">
    <citation type="journal article" date="2008" name="Nature">
        <title>The Phaeodactylum genome reveals the evolutionary history of diatom genomes.</title>
        <authorList>
            <person name="Bowler C."/>
            <person name="Allen A.E."/>
            <person name="Badger J.H."/>
            <person name="Grimwood J."/>
            <person name="Jabbari K."/>
            <person name="Kuo A."/>
            <person name="Maheswari U."/>
            <person name="Martens C."/>
            <person name="Maumus F."/>
            <person name="Otillar R.P."/>
            <person name="Rayko E."/>
            <person name="Salamov A."/>
            <person name="Vandepoele K."/>
            <person name="Beszteri B."/>
            <person name="Gruber A."/>
            <person name="Heijde M."/>
            <person name="Katinka M."/>
            <person name="Mock T."/>
            <person name="Valentin K."/>
            <person name="Verret F."/>
            <person name="Berges J.A."/>
            <person name="Brownlee C."/>
            <person name="Cadoret J.P."/>
            <person name="Chiovitti A."/>
            <person name="Choi C.J."/>
            <person name="Coesel S."/>
            <person name="De Martino A."/>
            <person name="Detter J.C."/>
            <person name="Durkin C."/>
            <person name="Falciatore A."/>
            <person name="Fournet J."/>
            <person name="Haruta M."/>
            <person name="Huysman M.J."/>
            <person name="Jenkins B.D."/>
            <person name="Jiroutova K."/>
            <person name="Jorgensen R.E."/>
            <person name="Joubert Y."/>
            <person name="Kaplan A."/>
            <person name="Kroger N."/>
            <person name="Kroth P.G."/>
            <person name="La Roche J."/>
            <person name="Lindquist E."/>
            <person name="Lommer M."/>
            <person name="Martin-Jezequel V."/>
            <person name="Lopez P.J."/>
            <person name="Lucas S."/>
            <person name="Mangogna M."/>
            <person name="McGinnis K."/>
            <person name="Medlin L.K."/>
            <person name="Montsant A."/>
            <person name="Oudot-Le Secq M.P."/>
            <person name="Napoli C."/>
            <person name="Obornik M."/>
            <person name="Parker M.S."/>
            <person name="Petit J.L."/>
            <person name="Porcel B.M."/>
            <person name="Poulsen N."/>
            <person name="Robison M."/>
            <person name="Rychlewski L."/>
            <person name="Rynearson T.A."/>
            <person name="Schmutz J."/>
            <person name="Shapiro H."/>
            <person name="Siaut M."/>
            <person name="Stanley M."/>
            <person name="Sussman M.R."/>
            <person name="Taylor A.R."/>
            <person name="Vardi A."/>
            <person name="von Dassow P."/>
            <person name="Vyverman W."/>
            <person name="Willis A."/>
            <person name="Wyrwicz L.S."/>
            <person name="Rokhsar D.S."/>
            <person name="Weissenbach J."/>
            <person name="Armbrust E.V."/>
            <person name="Green B.R."/>
            <person name="Van de Peer Y."/>
            <person name="Grigoriev I.V."/>
        </authorList>
    </citation>
    <scope>NUCLEOTIDE SEQUENCE [LARGE SCALE GENOMIC DNA]</scope>
    <source>
        <strain evidence="3 4">CCMP1335</strain>
    </source>
</reference>
<dbReference type="GO" id="GO:0032483">
    <property type="term" value="P:regulation of Rab protein signal transduction"/>
    <property type="evidence" value="ECO:0000318"/>
    <property type="project" value="GO_Central"/>
</dbReference>
<organism evidence="3 4">
    <name type="scientific">Thalassiosira pseudonana</name>
    <name type="common">Marine diatom</name>
    <name type="synonym">Cyclotella nana</name>
    <dbReference type="NCBI Taxonomy" id="35128"/>
    <lineage>
        <taxon>Eukaryota</taxon>
        <taxon>Sar</taxon>
        <taxon>Stramenopiles</taxon>
        <taxon>Ochrophyta</taxon>
        <taxon>Bacillariophyta</taxon>
        <taxon>Coscinodiscophyceae</taxon>
        <taxon>Thalassiosirophycidae</taxon>
        <taxon>Thalassiosirales</taxon>
        <taxon>Thalassiosiraceae</taxon>
        <taxon>Thalassiosira</taxon>
    </lineage>
</organism>
<sequence length="753" mass="85521">MTIPSTDRHDRVRPIYGAPITSAERKNTSTNASDRLVEYFVMVSTEQVAADEVDGKARPPETNKGTMDTRSSARYEARRAHLVDQPDLIIDDRKPVFRLATVNNSLSTSSTCSSAEDFDLPLRKYESSASMGKDELIPSKVFVSHNDTKESNHNIEVLKDYFLNPVITARYPREDRPDQPLNPMLPQFCHPHGTGMMYPSTEYKMPRIHHFVLTDSKGEKLYGTCLTVYEEFTPQDDGASEESKEIGKNKPRYYAPRVLCLLSTWPYLTAFRTYLTQLYRLATATDVMEAPIERYIQNICLEVPAPKPGAFEVQLSILDVAIRFWAPPAQQPIAYVSLPFKMLFECLDISNIMYTWYTLACERKVLLVSDQLSLLTVCSEILCSLLFPMRWSHLYIPVLPRSLSPMLDAPMPYLCGIRRENFAFAVGDTGDETVVVDLDRNVISVGPNTPDLPPLPHKRRVKLEAALEKNVGHVFWNTRGVPPIKAESILRSGDEKSIKEMKSKANSLWHERIRSVDEAFNLAHAPGSTSILYNDDAKDASEGLAKQSRWDAVQEAFLRFYVAALKEYRKFIPQEARSGQHASWRGQNGKPDFRFQSHQFVLSQRRDFQPFLKGLVSTQQFDDFITKRIYNSSNEADVVFFDKSIDAKKNRSVLKIKKTDTTFLHSASAQRELQQYKAIAPTSDGVPSSASSKVGSKGLSVYQYPTWPEQFDESLFCVPRPMPKDIVAEFKRTITLSGGRTFVMPRDPHGEWR</sequence>
<evidence type="ECO:0000313" key="4">
    <source>
        <dbReference type="Proteomes" id="UP000001449"/>
    </source>
</evidence>
<dbReference type="KEGG" id="tps:THAPSDRAFT_8075"/>
<protein>
    <recommendedName>
        <fullName evidence="2">UDENN domain-containing protein</fullName>
    </recommendedName>
</protein>
<dbReference type="InterPro" id="IPR043153">
    <property type="entry name" value="DENN_C"/>
</dbReference>
<dbReference type="Gene3D" id="3.30.450.200">
    <property type="match status" value="1"/>
</dbReference>
<dbReference type="InterPro" id="IPR005113">
    <property type="entry name" value="uDENN_dom"/>
</dbReference>
<dbReference type="GO" id="GO:0031410">
    <property type="term" value="C:cytoplasmic vesicle"/>
    <property type="evidence" value="ECO:0000318"/>
    <property type="project" value="GO_Central"/>
</dbReference>
<dbReference type="AlphaFoldDB" id="B8C8C1"/>
<dbReference type="Proteomes" id="UP000001449">
    <property type="component" value="Chromosome 9"/>
</dbReference>
<feature type="region of interest" description="Disordered" evidence="1">
    <location>
        <begin position="50"/>
        <end position="73"/>
    </location>
</feature>
<dbReference type="InterPro" id="IPR005112">
    <property type="entry name" value="dDENN_dom"/>
</dbReference>
<name>B8C8C1_THAPS</name>
<dbReference type="InterPro" id="IPR001194">
    <property type="entry name" value="cDENN_dom"/>
</dbReference>
<keyword evidence="4" id="KW-1185">Reference proteome</keyword>
<dbReference type="InterPro" id="IPR037516">
    <property type="entry name" value="Tripartite_DENN"/>
</dbReference>
<feature type="domain" description="UDENN" evidence="2">
    <location>
        <begin position="139"/>
        <end position="639"/>
    </location>
</feature>
<gene>
    <name evidence="3" type="ORF">THAPSDRAFT_8075</name>
</gene>
<dbReference type="OMA" id="STIYMSK"/>
<reference evidence="3 4" key="1">
    <citation type="journal article" date="2004" name="Science">
        <title>The genome of the diatom Thalassiosira pseudonana: ecology, evolution, and metabolism.</title>
        <authorList>
            <person name="Armbrust E.V."/>
            <person name="Berges J.A."/>
            <person name="Bowler C."/>
            <person name="Green B.R."/>
            <person name="Martinez D."/>
            <person name="Putnam N.H."/>
            <person name="Zhou S."/>
            <person name="Allen A.E."/>
            <person name="Apt K.E."/>
            <person name="Bechner M."/>
            <person name="Brzezinski M.A."/>
            <person name="Chaal B.K."/>
            <person name="Chiovitti A."/>
            <person name="Davis A.K."/>
            <person name="Demarest M.S."/>
            <person name="Detter J.C."/>
            <person name="Glavina T."/>
            <person name="Goodstein D."/>
            <person name="Hadi M.Z."/>
            <person name="Hellsten U."/>
            <person name="Hildebrand M."/>
            <person name="Jenkins B.D."/>
            <person name="Jurka J."/>
            <person name="Kapitonov V.V."/>
            <person name="Kroger N."/>
            <person name="Lau W.W."/>
            <person name="Lane T.W."/>
            <person name="Larimer F.W."/>
            <person name="Lippmeier J.C."/>
            <person name="Lucas S."/>
            <person name="Medina M."/>
            <person name="Montsant A."/>
            <person name="Obornik M."/>
            <person name="Parker M.S."/>
            <person name="Palenik B."/>
            <person name="Pazour G.J."/>
            <person name="Richardson P.M."/>
            <person name="Rynearson T.A."/>
            <person name="Saito M.A."/>
            <person name="Schwartz D.C."/>
            <person name="Thamatrakoln K."/>
            <person name="Valentin K."/>
            <person name="Vardi A."/>
            <person name="Wilkerson F.P."/>
            <person name="Rokhsar D.S."/>
        </authorList>
    </citation>
    <scope>NUCLEOTIDE SEQUENCE [LARGE SCALE GENOMIC DNA]</scope>
    <source>
        <strain evidence="3 4">CCMP1335</strain>
    </source>
</reference>
<dbReference type="SMART" id="SM00799">
    <property type="entry name" value="DENN"/>
    <property type="match status" value="1"/>
</dbReference>
<proteinExistence type="predicted"/>
<dbReference type="SMART" id="SM00801">
    <property type="entry name" value="dDENN"/>
    <property type="match status" value="1"/>
</dbReference>
<dbReference type="GeneID" id="7453057"/>
<accession>B8C8C1</accession>
<evidence type="ECO:0000259" key="2">
    <source>
        <dbReference type="PROSITE" id="PS50211"/>
    </source>
</evidence>
<dbReference type="Pfam" id="PF03455">
    <property type="entry name" value="dDENN"/>
    <property type="match status" value="1"/>
</dbReference>
<dbReference type="HOGENOM" id="CLU_369865_0_0_1"/>
<dbReference type="EMBL" id="CM000645">
    <property type="protein sequence ID" value="EED90263.1"/>
    <property type="molecule type" value="Genomic_DNA"/>
</dbReference>